<reference evidence="7" key="1">
    <citation type="submission" date="2019-10" db="EMBL/GenBank/DDBJ databases">
        <title>Corvus moneduloides (New Caledonian crow) genome, bCorMon1, primary haplotype.</title>
        <authorList>
            <person name="Rutz C."/>
            <person name="Fungtammasan C."/>
            <person name="Mountcastle J."/>
            <person name="Formenti G."/>
            <person name="Chow W."/>
            <person name="Howe K."/>
            <person name="Steele M.P."/>
            <person name="Fernandes J."/>
            <person name="Gilbert M.T.P."/>
            <person name="Fedrigo O."/>
            <person name="Jarvis E.D."/>
            <person name="Gemmell N."/>
        </authorList>
    </citation>
    <scope>NUCLEOTIDE SEQUENCE [LARGE SCALE GENOMIC DNA]</scope>
</reference>
<dbReference type="Ensembl" id="ENSCMUT00000035933.1">
    <property type="protein sequence ID" value="ENSCMUP00000034203.1"/>
    <property type="gene ID" value="ENSCMUG00000018293.1"/>
</dbReference>
<name>A0A8U7NLK7_CORMO</name>
<keyword evidence="4" id="KW-0325">Glycoprotein</keyword>
<dbReference type="PROSITE" id="PS50923">
    <property type="entry name" value="SUSHI"/>
    <property type="match status" value="3"/>
</dbReference>
<evidence type="ECO:0000256" key="2">
    <source>
        <dbReference type="ARBA" id="ARBA00022737"/>
    </source>
</evidence>
<keyword evidence="1 5" id="KW-0768">Sushi</keyword>
<dbReference type="InterPro" id="IPR050350">
    <property type="entry name" value="Compl-Cell_Adhes-Reg"/>
</dbReference>
<protein>
    <submittedName>
        <fullName evidence="6">Uncharacterized protein</fullName>
    </submittedName>
</protein>
<dbReference type="PANTHER" id="PTHR19325:SF560">
    <property type="entry name" value="SUSHI, VON WILLEBRAND FACTOR TYPE A, EGF AND PENTRAXIN DOMAIN-CONTAINING PROTEIN 1"/>
    <property type="match status" value="1"/>
</dbReference>
<proteinExistence type="predicted"/>
<keyword evidence="3 5" id="KW-1015">Disulfide bond</keyword>
<dbReference type="CDD" id="cd00033">
    <property type="entry name" value="CCP"/>
    <property type="match status" value="4"/>
</dbReference>
<dbReference type="SMART" id="SM00032">
    <property type="entry name" value="CCP"/>
    <property type="match status" value="4"/>
</dbReference>
<evidence type="ECO:0000256" key="1">
    <source>
        <dbReference type="ARBA" id="ARBA00022659"/>
    </source>
</evidence>
<accession>A0A8U7NLK7</accession>
<evidence type="ECO:0000256" key="3">
    <source>
        <dbReference type="ARBA" id="ARBA00023157"/>
    </source>
</evidence>
<dbReference type="Pfam" id="PF00084">
    <property type="entry name" value="Sushi"/>
    <property type="match status" value="4"/>
</dbReference>
<evidence type="ECO:0000256" key="4">
    <source>
        <dbReference type="ARBA" id="ARBA00023180"/>
    </source>
</evidence>
<evidence type="ECO:0000313" key="6">
    <source>
        <dbReference type="Ensembl" id="ENSCMUP00000034203.1"/>
    </source>
</evidence>
<dbReference type="AlphaFoldDB" id="A0A8U7NLK7"/>
<dbReference type="Gene3D" id="2.10.70.10">
    <property type="entry name" value="Complement Module, domain 1"/>
    <property type="match status" value="4"/>
</dbReference>
<reference evidence="6" key="2">
    <citation type="submission" date="2025-08" db="UniProtKB">
        <authorList>
            <consortium name="Ensembl"/>
        </authorList>
    </citation>
    <scope>IDENTIFICATION</scope>
</reference>
<dbReference type="InterPro" id="IPR035976">
    <property type="entry name" value="Sushi/SCR/CCP_sf"/>
</dbReference>
<evidence type="ECO:0000256" key="5">
    <source>
        <dbReference type="PROSITE-ProRule" id="PRU00302"/>
    </source>
</evidence>
<dbReference type="InterPro" id="IPR000436">
    <property type="entry name" value="Sushi_SCR_CCP_dom"/>
</dbReference>
<dbReference type="Proteomes" id="UP000694553">
    <property type="component" value="Unassembled WGS sequence"/>
</dbReference>
<comment type="caution">
    <text evidence="5">Lacks conserved residue(s) required for the propagation of feature annotation.</text>
</comment>
<reference evidence="6" key="3">
    <citation type="submission" date="2025-09" db="UniProtKB">
        <authorList>
            <consortium name="Ensembl"/>
        </authorList>
    </citation>
    <scope>IDENTIFICATION</scope>
</reference>
<keyword evidence="2" id="KW-0677">Repeat</keyword>
<dbReference type="OMA" id="IQCQLKG"/>
<dbReference type="SUPFAM" id="SSF57535">
    <property type="entry name" value="Complement control module/SCR domain"/>
    <property type="match status" value="4"/>
</dbReference>
<feature type="disulfide bond" evidence="5">
    <location>
        <begin position="232"/>
        <end position="275"/>
    </location>
</feature>
<sequence length="441" mass="48066">MRAGAPAWGGHPDPPTCGAASGHPLLLLAVLGLLSIPVARGDCGPPPAMTYSRPSSDEHPSSFPVGSRVTFTCAEGARKIPGLPDTTECLPGNLWSRLLDPCGRSCAAPTRLRFAALSKEDERRNFFPVGTNVSYVCRPGYENTSESSPSSTCLENLAWSEAAELCRRRSCGAPGAPPGGRMGPLTDLQLGARVDVFCEDGYKVVGNNFIRCQLKGNDVEWSELPTCELITCPPPPPISHGRHDREGIEIFAFNSTVTYSCDPNFQLVGNGSIHCTSRDKTSGAWSGAAPQCKEKSSAVRLGAQDMERTAPPKSPQGNGIQPSKKTSMWEMKLSLYQKALQNTISFSQSSSFFRKPVSRSWAASEFRFVLPLYKSPKSYFGTSKGFMCPLKYMGILPQPGCFQNLKWSKAASFHGRRSWVARRSWTRRRCCSSRFPTCCKG</sequence>
<organism evidence="6 7">
    <name type="scientific">Corvus moneduloides</name>
    <name type="common">New Caledonian crow</name>
    <dbReference type="NCBI Taxonomy" id="1196302"/>
    <lineage>
        <taxon>Eukaryota</taxon>
        <taxon>Metazoa</taxon>
        <taxon>Chordata</taxon>
        <taxon>Craniata</taxon>
        <taxon>Vertebrata</taxon>
        <taxon>Euteleostomi</taxon>
        <taxon>Archelosauria</taxon>
        <taxon>Archosauria</taxon>
        <taxon>Dinosauria</taxon>
        <taxon>Saurischia</taxon>
        <taxon>Theropoda</taxon>
        <taxon>Coelurosauria</taxon>
        <taxon>Aves</taxon>
        <taxon>Neognathae</taxon>
        <taxon>Neoaves</taxon>
        <taxon>Telluraves</taxon>
        <taxon>Australaves</taxon>
        <taxon>Passeriformes</taxon>
        <taxon>Corvoidea</taxon>
        <taxon>Corvidae</taxon>
        <taxon>Corvus</taxon>
    </lineage>
</organism>
<dbReference type="PANTHER" id="PTHR19325">
    <property type="entry name" value="COMPLEMENT COMPONENT-RELATED SUSHI DOMAIN-CONTAINING"/>
    <property type="match status" value="1"/>
</dbReference>
<keyword evidence="7" id="KW-1185">Reference proteome</keyword>
<evidence type="ECO:0000313" key="7">
    <source>
        <dbReference type="Proteomes" id="UP000694553"/>
    </source>
</evidence>